<evidence type="ECO:0000313" key="3">
    <source>
        <dbReference type="Proteomes" id="UP000019229"/>
    </source>
</evidence>
<dbReference type="AlphaFoldDB" id="W5US24"/>
<dbReference type="InterPro" id="IPR036986">
    <property type="entry name" value="S4_RNA-bd_sf"/>
</dbReference>
<dbReference type="EMBL" id="CP007154">
    <property type="protein sequence ID" value="AHH45019.1"/>
    <property type="molecule type" value="Genomic_DNA"/>
</dbReference>
<protein>
    <submittedName>
        <fullName evidence="2">RNA binding protein</fullName>
    </submittedName>
</protein>
<dbReference type="OrthoDB" id="384916at2"/>
<organism evidence="2 3">
    <name type="scientific">Mesomycoplasma bovoculi M165/69</name>
    <dbReference type="NCBI Taxonomy" id="743966"/>
    <lineage>
        <taxon>Bacteria</taxon>
        <taxon>Bacillati</taxon>
        <taxon>Mycoplasmatota</taxon>
        <taxon>Mycoplasmoidales</taxon>
        <taxon>Metamycoplasmataceae</taxon>
        <taxon>Mesomycoplasma</taxon>
    </lineage>
</organism>
<evidence type="ECO:0000256" key="1">
    <source>
        <dbReference type="PROSITE-ProRule" id="PRU00182"/>
    </source>
</evidence>
<name>W5US24_9BACT</name>
<dbReference type="GO" id="GO:0003723">
    <property type="term" value="F:RNA binding"/>
    <property type="evidence" value="ECO:0007669"/>
    <property type="project" value="UniProtKB-KW"/>
</dbReference>
<evidence type="ECO:0000313" key="2">
    <source>
        <dbReference type="EMBL" id="AHH45019.1"/>
    </source>
</evidence>
<dbReference type="HOGENOM" id="CLU_127162_2_2_14"/>
<proteinExistence type="predicted"/>
<dbReference type="SUPFAM" id="SSF55174">
    <property type="entry name" value="Alpha-L RNA-binding motif"/>
    <property type="match status" value="1"/>
</dbReference>
<dbReference type="PATRIC" id="fig|743966.3.peg.3"/>
<dbReference type="Pfam" id="PF13275">
    <property type="entry name" value="S4_2"/>
    <property type="match status" value="1"/>
</dbReference>
<dbReference type="Gene3D" id="3.10.290.10">
    <property type="entry name" value="RNA-binding S4 domain"/>
    <property type="match status" value="1"/>
</dbReference>
<reference evidence="2 3" key="1">
    <citation type="journal article" date="2014" name="Genome Announc.">
        <title>Complete Genome Sequence of Mycoplasma bovoculi Strain M165/69T (ATCC 29104).</title>
        <authorList>
            <person name="Calcutt M.J."/>
            <person name="Foecking M.F."/>
        </authorList>
    </citation>
    <scope>NUCLEOTIDE SEQUENCE [LARGE SCALE GENOMIC DNA]</scope>
    <source>
        <strain evidence="2">M165/69</strain>
    </source>
</reference>
<gene>
    <name evidence="2" type="ORF">MYB_00015</name>
</gene>
<dbReference type="eggNOG" id="COG2501">
    <property type="taxonomic scope" value="Bacteria"/>
</dbReference>
<keyword evidence="3" id="KW-1185">Reference proteome</keyword>
<dbReference type="PROSITE" id="PS50889">
    <property type="entry name" value="S4"/>
    <property type="match status" value="1"/>
</dbReference>
<keyword evidence="1" id="KW-0694">RNA-binding</keyword>
<dbReference type="RefSeq" id="WP_022934816.1">
    <property type="nucleotide sequence ID" value="NZ_CP007154.1"/>
</dbReference>
<dbReference type="STRING" id="743966.MYB_00015"/>
<accession>W5US24</accession>
<sequence>MIVKIKGNFITIGQLLKKINIVDSGGQTKHYLQTHTVLINQKQVVTRGTKVKDGDFLWIDRKLIKVVSEDE</sequence>
<dbReference type="Proteomes" id="UP000019229">
    <property type="component" value="Chromosome"/>
</dbReference>
<dbReference type="KEGG" id="mbc:MYB_00015"/>